<dbReference type="SUPFAM" id="SSF57424">
    <property type="entry name" value="LDL receptor-like module"/>
    <property type="match status" value="7"/>
</dbReference>
<keyword evidence="16" id="KW-0443">Lipid metabolism</keyword>
<dbReference type="FunFam" id="2.120.10.30:FF:000002">
    <property type="entry name" value="low-density lipoprotein receptor isoform X1"/>
    <property type="match status" value="1"/>
</dbReference>
<dbReference type="PRINTS" id="PR00261">
    <property type="entry name" value="LDLRECEPTOR"/>
</dbReference>
<keyword evidence="11 28" id="KW-0812">Transmembrane</keyword>
<evidence type="ECO:0000256" key="11">
    <source>
        <dbReference type="ARBA" id="ARBA00022692"/>
    </source>
</evidence>
<evidence type="ECO:0000256" key="23">
    <source>
        <dbReference type="ARBA" id="ARBA00023221"/>
    </source>
</evidence>
<evidence type="ECO:0000256" key="16">
    <source>
        <dbReference type="ARBA" id="ARBA00023098"/>
    </source>
</evidence>
<keyword evidence="29" id="KW-0732">Signal</keyword>
<name>A0A8K9UGK3_ONCMY</name>
<feature type="repeat" description="LDL-receptor class B" evidence="26">
    <location>
        <begin position="535"/>
        <end position="578"/>
    </location>
</feature>
<feature type="compositionally biased region" description="Polar residues" evidence="27">
    <location>
        <begin position="775"/>
        <end position="786"/>
    </location>
</feature>
<feature type="disulfide bond" evidence="25">
    <location>
        <begin position="153"/>
        <end position="165"/>
    </location>
</feature>
<dbReference type="PANTHER" id="PTHR22722:SF15">
    <property type="entry name" value="LOW-DENSITY LIPOPROTEIN RECEPTOR-RELATED"/>
    <property type="match status" value="1"/>
</dbReference>
<dbReference type="Gene3D" id="4.10.400.10">
    <property type="entry name" value="Low-density Lipoprotein Receptor"/>
    <property type="match status" value="7"/>
</dbReference>
<evidence type="ECO:0000256" key="10">
    <source>
        <dbReference type="ARBA" id="ARBA00022583"/>
    </source>
</evidence>
<keyword evidence="5" id="KW-0813">Transport</keyword>
<evidence type="ECO:0000256" key="7">
    <source>
        <dbReference type="ARBA" id="ARBA00022525"/>
    </source>
</evidence>
<feature type="disulfide bond" evidence="25">
    <location>
        <begin position="133"/>
        <end position="148"/>
    </location>
</feature>
<feature type="disulfide bond" evidence="25">
    <location>
        <begin position="94"/>
        <end position="109"/>
    </location>
</feature>
<dbReference type="FunFam" id="4.10.400.10:FF:000030">
    <property type="entry name" value="Sortilin related receptor 1"/>
    <property type="match status" value="1"/>
</dbReference>
<feature type="disulfide bond" evidence="25">
    <location>
        <begin position="32"/>
        <end position="44"/>
    </location>
</feature>
<dbReference type="FunFam" id="2.10.25.10:FF:000093">
    <property type="entry name" value="Very low-density lipoprotein receptor"/>
    <property type="match status" value="1"/>
</dbReference>
<evidence type="ECO:0000256" key="26">
    <source>
        <dbReference type="PROSITE-ProRule" id="PRU00461"/>
    </source>
</evidence>
<reference evidence="31" key="3">
    <citation type="submission" date="2025-09" db="UniProtKB">
        <authorList>
            <consortium name="Ensembl"/>
        </authorList>
    </citation>
    <scope>IDENTIFICATION</scope>
</reference>
<feature type="repeat" description="LDL-receptor class B" evidence="26">
    <location>
        <begin position="445"/>
        <end position="491"/>
    </location>
</feature>
<reference evidence="31" key="2">
    <citation type="submission" date="2025-08" db="UniProtKB">
        <authorList>
            <consortium name="Ensembl"/>
        </authorList>
    </citation>
    <scope>IDENTIFICATION</scope>
</reference>
<feature type="disulfide bond" evidence="25">
    <location>
        <begin position="259"/>
        <end position="274"/>
    </location>
</feature>
<dbReference type="AlphaFoldDB" id="A0A8K9UGK3"/>
<proteinExistence type="inferred from homology"/>
<comment type="subcellular location">
    <subcellularLocation>
        <location evidence="1">Cell membrane</location>
        <topology evidence="1">Single-pass type I membrane protein</topology>
    </subcellularLocation>
    <subcellularLocation>
        <location evidence="2">Membrane</location>
        <location evidence="2">Clathrin-coated pit</location>
    </subcellularLocation>
    <subcellularLocation>
        <location evidence="3">Secreted</location>
    </subcellularLocation>
</comment>
<evidence type="ECO:0000256" key="1">
    <source>
        <dbReference type="ARBA" id="ARBA00004251"/>
    </source>
</evidence>
<dbReference type="InterPro" id="IPR023415">
    <property type="entry name" value="LDLR_class-A_CS"/>
</dbReference>
<feature type="disulfide bond" evidence="25">
    <location>
        <begin position="114"/>
        <end position="126"/>
    </location>
</feature>
<dbReference type="FunFam" id="2.10.25.10:FF:000240">
    <property type="entry name" value="Vitamin K-dependent protein S"/>
    <property type="match status" value="1"/>
</dbReference>
<dbReference type="PROSITE" id="PS51120">
    <property type="entry name" value="LDLRB"/>
    <property type="match status" value="4"/>
</dbReference>
<keyword evidence="13" id="KW-0677">Repeat</keyword>
<feature type="chain" id="PRO_5035478487" evidence="29">
    <location>
        <begin position="29"/>
        <end position="910"/>
    </location>
</feature>
<feature type="transmembrane region" description="Helical" evidence="28">
    <location>
        <begin position="804"/>
        <end position="825"/>
    </location>
</feature>
<dbReference type="SMART" id="SM00179">
    <property type="entry name" value="EGF_CA"/>
    <property type="match status" value="2"/>
</dbReference>
<evidence type="ECO:0000256" key="14">
    <source>
        <dbReference type="ARBA" id="ARBA00022989"/>
    </source>
</evidence>
<dbReference type="CDD" id="cd00054">
    <property type="entry name" value="EGF_CA"/>
    <property type="match status" value="1"/>
</dbReference>
<dbReference type="PANTHER" id="PTHR22722">
    <property type="entry name" value="LOW-DENSITY LIPOPROTEIN RECEPTOR-RELATED PROTEIN 2-RELATED"/>
    <property type="match status" value="1"/>
</dbReference>
<evidence type="ECO:0000256" key="22">
    <source>
        <dbReference type="ARBA" id="ARBA00023180"/>
    </source>
</evidence>
<keyword evidence="23" id="KW-0753">Steroid metabolism</keyword>
<keyword evidence="20" id="KW-0675">Receptor</keyword>
<dbReference type="GeneTree" id="ENSGT00940000154819"/>
<dbReference type="FunFam" id="4.10.400.10:FF:000124">
    <property type="entry name" value="Low density lipoprotein receptor"/>
    <property type="match status" value="1"/>
</dbReference>
<feature type="disulfide bond" evidence="25">
    <location>
        <begin position="39"/>
        <end position="57"/>
    </location>
</feature>
<dbReference type="GO" id="GO:0034362">
    <property type="term" value="C:low-density lipoprotein particle"/>
    <property type="evidence" value="ECO:0007669"/>
    <property type="project" value="UniProtKB-KW"/>
</dbReference>
<dbReference type="SUPFAM" id="SSF63825">
    <property type="entry name" value="YWTD domain"/>
    <property type="match status" value="1"/>
</dbReference>
<dbReference type="GO" id="GO:0005509">
    <property type="term" value="F:calcium ion binding"/>
    <property type="evidence" value="ECO:0007669"/>
    <property type="project" value="InterPro"/>
</dbReference>
<dbReference type="Gene3D" id="2.10.25.10">
    <property type="entry name" value="Laminin"/>
    <property type="match status" value="3"/>
</dbReference>
<dbReference type="GO" id="GO:0006898">
    <property type="term" value="P:receptor-mediated endocytosis"/>
    <property type="evidence" value="ECO:0007669"/>
    <property type="project" value="TreeGrafter"/>
</dbReference>
<dbReference type="Gene3D" id="2.120.10.30">
    <property type="entry name" value="TolB, C-terminal domain"/>
    <property type="match status" value="1"/>
</dbReference>
<feature type="compositionally biased region" description="Low complexity" evidence="27">
    <location>
        <begin position="721"/>
        <end position="742"/>
    </location>
</feature>
<keyword evidence="21" id="KW-0168">Coated pit</keyword>
<dbReference type="GO" id="GO:0016324">
    <property type="term" value="C:apical plasma membrane"/>
    <property type="evidence" value="ECO:0007669"/>
    <property type="project" value="TreeGrafter"/>
</dbReference>
<dbReference type="Pfam" id="PF00058">
    <property type="entry name" value="Ldl_recept_b"/>
    <property type="match status" value="4"/>
</dbReference>
<evidence type="ECO:0000256" key="29">
    <source>
        <dbReference type="SAM" id="SignalP"/>
    </source>
</evidence>
<dbReference type="PROSITE" id="PS01187">
    <property type="entry name" value="EGF_CA"/>
    <property type="match status" value="1"/>
</dbReference>
<evidence type="ECO:0000256" key="8">
    <source>
        <dbReference type="ARBA" id="ARBA00022536"/>
    </source>
</evidence>
<evidence type="ECO:0000313" key="31">
    <source>
        <dbReference type="Ensembl" id="ENSOMYP00000110867.1"/>
    </source>
</evidence>
<dbReference type="SMART" id="SM00135">
    <property type="entry name" value="LY"/>
    <property type="match status" value="5"/>
</dbReference>
<evidence type="ECO:0000256" key="4">
    <source>
        <dbReference type="ARBA" id="ARBA00009939"/>
    </source>
</evidence>
<dbReference type="PROSITE" id="PS01209">
    <property type="entry name" value="LDLRA_1"/>
    <property type="match status" value="3"/>
</dbReference>
<feature type="region of interest" description="Disordered" evidence="27">
    <location>
        <begin position="721"/>
        <end position="786"/>
    </location>
</feature>
<keyword evidence="10" id="KW-0254">Endocytosis</keyword>
<dbReference type="SMART" id="SM00181">
    <property type="entry name" value="EGF"/>
    <property type="match status" value="4"/>
</dbReference>
<comment type="similarity">
    <text evidence="4">Belongs to the LDLR family.</text>
</comment>
<evidence type="ECO:0000256" key="19">
    <source>
        <dbReference type="ARBA" id="ARBA00023166"/>
    </source>
</evidence>
<feature type="repeat" description="LDL-receptor class B" evidence="26">
    <location>
        <begin position="492"/>
        <end position="534"/>
    </location>
</feature>
<evidence type="ECO:0000256" key="3">
    <source>
        <dbReference type="ARBA" id="ARBA00004613"/>
    </source>
</evidence>
<evidence type="ECO:0000256" key="21">
    <source>
        <dbReference type="ARBA" id="ARBA00023176"/>
    </source>
</evidence>
<keyword evidence="6" id="KW-1003">Cell membrane</keyword>
<evidence type="ECO:0000256" key="28">
    <source>
        <dbReference type="SAM" id="Phobius"/>
    </source>
</evidence>
<feature type="disulfide bond" evidence="25">
    <location>
        <begin position="208"/>
        <end position="226"/>
    </location>
</feature>
<keyword evidence="12" id="KW-0427">LDL</keyword>
<evidence type="ECO:0000256" key="6">
    <source>
        <dbReference type="ARBA" id="ARBA00022475"/>
    </source>
</evidence>
<evidence type="ECO:0000313" key="32">
    <source>
        <dbReference type="Proteomes" id="UP000694395"/>
    </source>
</evidence>
<evidence type="ECO:0000256" key="27">
    <source>
        <dbReference type="SAM" id="MobiDB-lite"/>
    </source>
</evidence>
<dbReference type="Pfam" id="PF00057">
    <property type="entry name" value="Ldl_recept_a"/>
    <property type="match status" value="7"/>
</dbReference>
<evidence type="ECO:0000256" key="20">
    <source>
        <dbReference type="ARBA" id="ARBA00023170"/>
    </source>
</evidence>
<dbReference type="SUPFAM" id="SSF57184">
    <property type="entry name" value="Growth factor receptor domain"/>
    <property type="match status" value="1"/>
</dbReference>
<keyword evidence="22" id="KW-0325">Glycoprotein</keyword>
<feature type="domain" description="EGF-like" evidence="30">
    <location>
        <begin position="359"/>
        <end position="398"/>
    </location>
</feature>
<comment type="caution">
    <text evidence="24">Lacks conserved residue(s) required for the propagation of feature annotation.</text>
</comment>
<feature type="disulfide bond" evidence="25">
    <location>
        <begin position="201"/>
        <end position="213"/>
    </location>
</feature>
<dbReference type="InterPro" id="IPR036055">
    <property type="entry name" value="LDL_receptor-like_sf"/>
</dbReference>
<dbReference type="GO" id="GO:0005905">
    <property type="term" value="C:clathrin-coated pit"/>
    <property type="evidence" value="ECO:0007669"/>
    <property type="project" value="UniProtKB-SubCell"/>
</dbReference>
<dbReference type="InterPro" id="IPR018097">
    <property type="entry name" value="EGF_Ca-bd_CS"/>
</dbReference>
<dbReference type="PROSITE" id="PS50026">
    <property type="entry name" value="EGF_3"/>
    <property type="match status" value="1"/>
</dbReference>
<feature type="compositionally biased region" description="Low complexity" evidence="27">
    <location>
        <begin position="749"/>
        <end position="761"/>
    </location>
</feature>
<dbReference type="GO" id="GO:0008203">
    <property type="term" value="P:cholesterol metabolic process"/>
    <property type="evidence" value="ECO:0007669"/>
    <property type="project" value="UniProtKB-KW"/>
</dbReference>
<keyword evidence="19" id="KW-1207">Sterol metabolism</keyword>
<keyword evidence="15" id="KW-0445">Lipid transport</keyword>
<accession>A0A8K9UGK3</accession>
<evidence type="ECO:0000256" key="24">
    <source>
        <dbReference type="PROSITE-ProRule" id="PRU00076"/>
    </source>
</evidence>
<evidence type="ECO:0000256" key="5">
    <source>
        <dbReference type="ARBA" id="ARBA00022448"/>
    </source>
</evidence>
<dbReference type="InterPro" id="IPR000152">
    <property type="entry name" value="EGF-type_Asp/Asn_hydroxyl_site"/>
</dbReference>
<dbReference type="InterPro" id="IPR051221">
    <property type="entry name" value="LDLR-related"/>
</dbReference>
<feature type="disulfide bond" evidence="25">
    <location>
        <begin position="288"/>
        <end position="306"/>
    </location>
</feature>
<dbReference type="GO" id="GO:0006869">
    <property type="term" value="P:lipid transport"/>
    <property type="evidence" value="ECO:0007669"/>
    <property type="project" value="UniProtKB-KW"/>
</dbReference>
<reference evidence="31" key="1">
    <citation type="submission" date="2020-07" db="EMBL/GenBank/DDBJ databases">
        <title>A long reads based de novo assembly of the rainbow trout Arlee double haploid line genome.</title>
        <authorList>
            <person name="Gao G."/>
            <person name="Palti Y."/>
        </authorList>
    </citation>
    <scope>NUCLEOTIDE SEQUENCE [LARGE SCALE GENOMIC DNA]</scope>
</reference>
<feature type="disulfide bond" evidence="25">
    <location>
        <begin position="220"/>
        <end position="235"/>
    </location>
</feature>
<dbReference type="FunFam" id="4.10.400.10:FF:000116">
    <property type="entry name" value="Low-density lipoprotein receptor"/>
    <property type="match status" value="1"/>
</dbReference>
<dbReference type="Proteomes" id="UP000694395">
    <property type="component" value="Chromosome 13"/>
</dbReference>
<dbReference type="InterPro" id="IPR000033">
    <property type="entry name" value="LDLR_classB_rpt"/>
</dbReference>
<dbReference type="InterPro" id="IPR001881">
    <property type="entry name" value="EGF-like_Ca-bd_dom"/>
</dbReference>
<keyword evidence="9" id="KW-0153">Cholesterol metabolism</keyword>
<dbReference type="SMART" id="SM00192">
    <property type="entry name" value="LDLa"/>
    <property type="match status" value="7"/>
</dbReference>
<dbReference type="PROSITE" id="PS50068">
    <property type="entry name" value="LDLRA_2"/>
    <property type="match status" value="7"/>
</dbReference>
<keyword evidence="8 24" id="KW-0245">EGF-like domain</keyword>
<evidence type="ECO:0000256" key="15">
    <source>
        <dbReference type="ARBA" id="ARBA00023055"/>
    </source>
</evidence>
<feature type="repeat" description="LDL-receptor class B" evidence="26">
    <location>
        <begin position="579"/>
        <end position="623"/>
    </location>
</feature>
<dbReference type="PROSITE" id="PS00010">
    <property type="entry name" value="ASX_HYDROXYL"/>
    <property type="match status" value="2"/>
</dbReference>
<evidence type="ECO:0000256" key="9">
    <source>
        <dbReference type="ARBA" id="ARBA00022548"/>
    </source>
</evidence>
<evidence type="ECO:0000256" key="25">
    <source>
        <dbReference type="PROSITE-ProRule" id="PRU00124"/>
    </source>
</evidence>
<dbReference type="Ensembl" id="ENSOMYT00000141001.1">
    <property type="protein sequence ID" value="ENSOMYP00000110867.1"/>
    <property type="gene ID" value="ENSOMYG00000010728.2"/>
</dbReference>
<sequence length="910" mass="99981">MLPTRVGITGVTACCLVLLSHCFAPTDAAYTCGTSQFRCGNGKCITSRWVCDGGDDCGDGTDELPAACEAKTCLPTEFSCGGPLNKCISGTWHCDGKADCDNGADEKSCAAKNCTDNEFRCSNGQCIAVSFVCDKDNDCSDGSDETSCPTATCGPNAFQCNNTVCVPRLWACDGDADCADGSDEWPQNCGGRDTKPTTKPCGPHEFHCGSGECIHRSWSCDGGKDCQDNSDETNCSRPTCQPDEFQCNDGSCIHGSRQCDRQFDCRDLSDEIDCKSVDACEGPNNFRCKSGECITVDKVCNRQKDCRDMSDEPIRECGNNECLTNNGGCSHTCTDLKIGFNCSCPAGYSLGKDNRKCEDIDECADPDTCTQICVNILGSYKCECEEGYELDPKTKTCKAATGTVPYLLFTNRHEVRKMTLDRSEYVPLIPRLKNVVALDMDMPGHKIFWSDLYHRKIYSADMNLAGNSSHHNVVIDSQMEAPECLAVDWIHGNIYWTDSVLQTISVATTDGTRRKTLISEGLEKPRSIVVDPANNFMYWTDWGDEAKIEKSGLNGADRVALVTDNIKWPNGITLDMVNQRLYWVDSKMHTLSSIGVNGEGRHTLIYNEDKLAHPLSLAVFEEKVFWTDMGDRAVMSANRLTGNDITVLAEDLMQPEDIIVYHNLKQPIGKNWCTEKNFVNGGCEFLCLPAPQINQHSPKYTCACPDHMTLGLDMRKCVAAPTTTAPSTTPKTAAPNPTRAPTKQPAGPTSTTTTTTSTTSSARRAQPQDPDRSSTTHSPQETAVTGQSGYVAMPKVAEASHHTVLYIVLPIMMMCLVLFGAVLLWRHWRLKNTNTIHFDNPVYQKTTEDELHICRNHSQDGYTYPQVLSPSNPPSNPVTVLLLRLHVSPGLEFIPFKFSYCVKINSISIK</sequence>
<dbReference type="InterPro" id="IPR000742">
    <property type="entry name" value="EGF"/>
</dbReference>
<evidence type="ECO:0000256" key="18">
    <source>
        <dbReference type="ARBA" id="ARBA00023157"/>
    </source>
</evidence>
<dbReference type="FunFam" id="2.10.25.10:FF:000052">
    <property type="entry name" value="low-density lipoprotein receptor isoform X1"/>
    <property type="match status" value="1"/>
</dbReference>
<evidence type="ECO:0000259" key="30">
    <source>
        <dbReference type="PROSITE" id="PS50026"/>
    </source>
</evidence>
<feature type="disulfide bond" evidence="25">
    <location>
        <begin position="247"/>
        <end position="265"/>
    </location>
</feature>
<feature type="disulfide bond" evidence="25">
    <location>
        <begin position="121"/>
        <end position="139"/>
    </location>
</feature>
<dbReference type="Pfam" id="PF14670">
    <property type="entry name" value="FXa_inhibition"/>
    <property type="match status" value="1"/>
</dbReference>
<feature type="disulfide bond" evidence="25">
    <location>
        <begin position="160"/>
        <end position="178"/>
    </location>
</feature>
<keyword evidence="17 28" id="KW-0472">Membrane</keyword>
<keyword evidence="32" id="KW-1185">Reference proteome</keyword>
<dbReference type="Pfam" id="PF07645">
    <property type="entry name" value="EGF_CA"/>
    <property type="match status" value="1"/>
</dbReference>
<dbReference type="GO" id="GO:0043235">
    <property type="term" value="C:receptor complex"/>
    <property type="evidence" value="ECO:0007669"/>
    <property type="project" value="TreeGrafter"/>
</dbReference>
<dbReference type="InterPro" id="IPR009030">
    <property type="entry name" value="Growth_fac_rcpt_cys_sf"/>
</dbReference>
<organism evidence="31 32">
    <name type="scientific">Oncorhynchus mykiss</name>
    <name type="common">Rainbow trout</name>
    <name type="synonym">Salmo gairdneri</name>
    <dbReference type="NCBI Taxonomy" id="8022"/>
    <lineage>
        <taxon>Eukaryota</taxon>
        <taxon>Metazoa</taxon>
        <taxon>Chordata</taxon>
        <taxon>Craniata</taxon>
        <taxon>Vertebrata</taxon>
        <taxon>Euteleostomi</taxon>
        <taxon>Actinopterygii</taxon>
        <taxon>Neopterygii</taxon>
        <taxon>Teleostei</taxon>
        <taxon>Protacanthopterygii</taxon>
        <taxon>Salmoniformes</taxon>
        <taxon>Salmonidae</taxon>
        <taxon>Salmoninae</taxon>
        <taxon>Oncorhynchus</taxon>
    </lineage>
</organism>
<evidence type="ECO:0000256" key="17">
    <source>
        <dbReference type="ARBA" id="ARBA00023136"/>
    </source>
</evidence>
<feature type="disulfide bond" evidence="25">
    <location>
        <begin position="240"/>
        <end position="252"/>
    </location>
</feature>
<dbReference type="CDD" id="cd00112">
    <property type="entry name" value="LDLa"/>
    <property type="match status" value="6"/>
</dbReference>
<keyword evidence="7" id="KW-0964">Secreted</keyword>
<dbReference type="InterPro" id="IPR049883">
    <property type="entry name" value="NOTCH1_EGF-like"/>
</dbReference>
<dbReference type="FunFam" id="4.10.400.10:FF:000113">
    <property type="entry name" value="Low-density lipoprotein receptor-related protein 8"/>
    <property type="match status" value="2"/>
</dbReference>
<dbReference type="InterPro" id="IPR002172">
    <property type="entry name" value="LDrepeatLR_classA_rpt"/>
</dbReference>
<protein>
    <submittedName>
        <fullName evidence="31">Low density lipoprotein receptor b</fullName>
    </submittedName>
</protein>
<dbReference type="GO" id="GO:0042562">
    <property type="term" value="F:hormone binding"/>
    <property type="evidence" value="ECO:0007669"/>
    <property type="project" value="TreeGrafter"/>
</dbReference>
<feature type="signal peptide" evidence="29">
    <location>
        <begin position="1"/>
        <end position="28"/>
    </location>
</feature>
<evidence type="ECO:0000256" key="13">
    <source>
        <dbReference type="ARBA" id="ARBA00022737"/>
    </source>
</evidence>
<evidence type="ECO:0000256" key="12">
    <source>
        <dbReference type="ARBA" id="ARBA00022710"/>
    </source>
</evidence>
<keyword evidence="14 28" id="KW-1133">Transmembrane helix</keyword>
<dbReference type="PROSITE" id="PS01186">
    <property type="entry name" value="EGF_2"/>
    <property type="match status" value="2"/>
</dbReference>
<dbReference type="InterPro" id="IPR011042">
    <property type="entry name" value="6-blade_b-propeller_TolB-like"/>
</dbReference>
<keyword evidence="18 24" id="KW-1015">Disulfide bond</keyword>
<evidence type="ECO:0000256" key="2">
    <source>
        <dbReference type="ARBA" id="ARBA00004600"/>
    </source>
</evidence>
<feature type="disulfide bond" evidence="24">
    <location>
        <begin position="363"/>
        <end position="373"/>
    </location>
</feature>